<dbReference type="STRING" id="1640674.SAMN05216323_10435"/>
<sequence>METNEMKDTVLGEMPGENQPATGDSYTPESLETTEETTNDATTDNVNNLHSDEVEETSVVEPVDFSDEEANLASTEIGDDEPEEEFDHGHGKDYSGYSKAEMIIAIKELVESGQVLKIRRDIEGIKVAFYKRNKSDIDKFRKEFIDGGGVPEEFQAPHDDYENQLKDYFTLYREKRTSENILQEKSKEQNLDLKLHIIEEIKTLVDSQENFNDVYNKFRDLQKRWKEIGTVPQARLNDLYENYNFVVEQFYDFLKINKDLRELEYKKNYEAKLALCEQAEALLADTNIVNSFKTLQHFHELWREIGPVVHEVKEVIWDRFREVTTQINKRHQDYYEGLRSIQKQNLDAKVAISEKIETMTTLNINSHKEWNKRSNELVEFQKQWKSIGFAPRKENNKVYDRFRKACDAFFAKKREFYSELKREMETNEKLKLELCEQAEAVKDSIEWRKTTESLITLQKRWKEIGPIPRKHSDEVWKRFRAACDAFFVRKGENFRSAETQFDENLVQKLALIAEIVAFIPGGQQDENFKNLKDFQRRWIEIGFVPIKEKEKIQLEYRTALNKHFDALKMEESDRTLTRYKSKIESIQSHSKSDFRVRNEREKLFVRIKHLDADIHLWENNIGFFAKSKGADALVRDVNQKIENAKSEIKSLEEKIRVIDGMDDTQQ</sequence>
<feature type="compositionally biased region" description="Acidic residues" evidence="2">
    <location>
        <begin position="53"/>
        <end position="70"/>
    </location>
</feature>
<protein>
    <recommendedName>
        <fullName evidence="5">DUF349 domain-containing protein</fullName>
    </recommendedName>
</protein>
<evidence type="ECO:0000313" key="4">
    <source>
        <dbReference type="Proteomes" id="UP000199452"/>
    </source>
</evidence>
<evidence type="ECO:0008006" key="5">
    <source>
        <dbReference type="Google" id="ProtNLM"/>
    </source>
</evidence>
<accession>A0A1G6NG68</accession>
<proteinExistence type="predicted"/>
<evidence type="ECO:0000256" key="2">
    <source>
        <dbReference type="SAM" id="MobiDB-lite"/>
    </source>
</evidence>
<dbReference type="Pfam" id="PF03993">
    <property type="entry name" value="DUF349"/>
    <property type="match status" value="5"/>
</dbReference>
<evidence type="ECO:0000256" key="1">
    <source>
        <dbReference type="SAM" id="Coils"/>
    </source>
</evidence>
<reference evidence="3 4" key="1">
    <citation type="submission" date="2016-09" db="EMBL/GenBank/DDBJ databases">
        <authorList>
            <person name="Capua I."/>
            <person name="De Benedictis P."/>
            <person name="Joannis T."/>
            <person name="Lombin L.H."/>
            <person name="Cattoli G."/>
        </authorList>
    </citation>
    <scope>NUCLEOTIDE SEQUENCE [LARGE SCALE GENOMIC DNA]</scope>
    <source>
        <strain evidence="3 4">A7P-90m</strain>
    </source>
</reference>
<dbReference type="InterPro" id="IPR007139">
    <property type="entry name" value="DUF349"/>
</dbReference>
<dbReference type="RefSeq" id="WP_092439097.1">
    <property type="nucleotide sequence ID" value="NZ_FMYP01000043.1"/>
</dbReference>
<keyword evidence="4" id="KW-1185">Reference proteome</keyword>
<dbReference type="AlphaFoldDB" id="A0A1G6NG68"/>
<feature type="compositionally biased region" description="Low complexity" evidence="2">
    <location>
        <begin position="39"/>
        <end position="48"/>
    </location>
</feature>
<feature type="compositionally biased region" description="Basic and acidic residues" evidence="2">
    <location>
        <begin position="1"/>
        <end position="10"/>
    </location>
</feature>
<name>A0A1G6NG68_9BACT</name>
<feature type="coiled-coil region" evidence="1">
    <location>
        <begin position="634"/>
        <end position="661"/>
    </location>
</feature>
<dbReference type="OrthoDB" id="5422202at2"/>
<feature type="region of interest" description="Disordered" evidence="2">
    <location>
        <begin position="1"/>
        <end position="93"/>
    </location>
</feature>
<organism evidence="3 4">
    <name type="scientific">Williamwhitmania taraxaci</name>
    <dbReference type="NCBI Taxonomy" id="1640674"/>
    <lineage>
        <taxon>Bacteria</taxon>
        <taxon>Pseudomonadati</taxon>
        <taxon>Bacteroidota</taxon>
        <taxon>Bacteroidia</taxon>
        <taxon>Bacteroidales</taxon>
        <taxon>Williamwhitmaniaceae</taxon>
        <taxon>Williamwhitmania</taxon>
    </lineage>
</organism>
<keyword evidence="1" id="KW-0175">Coiled coil</keyword>
<dbReference type="Proteomes" id="UP000199452">
    <property type="component" value="Unassembled WGS sequence"/>
</dbReference>
<gene>
    <name evidence="3" type="ORF">SAMN05216323_10435</name>
</gene>
<evidence type="ECO:0000313" key="3">
    <source>
        <dbReference type="EMBL" id="SDC66833.1"/>
    </source>
</evidence>
<dbReference type="EMBL" id="FMYP01000043">
    <property type="protein sequence ID" value="SDC66833.1"/>
    <property type="molecule type" value="Genomic_DNA"/>
</dbReference>
<feature type="compositionally biased region" description="Polar residues" evidence="2">
    <location>
        <begin position="19"/>
        <end position="31"/>
    </location>
</feature>
<feature type="compositionally biased region" description="Acidic residues" evidence="2">
    <location>
        <begin position="77"/>
        <end position="86"/>
    </location>
</feature>